<protein>
    <recommendedName>
        <fullName evidence="2">Pyridoxal phosphate homeostasis protein</fullName>
        <shortName evidence="2">PLP homeostasis protein</shortName>
    </recommendedName>
</protein>
<comment type="similarity">
    <text evidence="2 4">Belongs to the pyridoxal phosphate-binding protein YggS/PROSC family.</text>
</comment>
<feature type="domain" description="Alanine racemase N-terminal" evidence="5">
    <location>
        <begin position="37"/>
        <end position="241"/>
    </location>
</feature>
<dbReference type="PIRSF" id="PIRSF004848">
    <property type="entry name" value="YBL036c_PLPDEIII"/>
    <property type="match status" value="1"/>
</dbReference>
<evidence type="ECO:0000256" key="4">
    <source>
        <dbReference type="RuleBase" id="RU004514"/>
    </source>
</evidence>
<dbReference type="EMBL" id="DS989726">
    <property type="protein sequence ID" value="EEA05060.1"/>
    <property type="molecule type" value="Genomic_DNA"/>
</dbReference>
<keyword evidence="1 2" id="KW-0663">Pyridoxal phosphate</keyword>
<sequence length="243" mass="28233">MTGLAKYEYSKRELIQKSLLNTIAIVDKTCKIFQSPVPRILIVSKQQPIEAILDIYMLNYRHFGENYVKELVLKSSRLPEDIMWHFIGHLQRNKVRSLLTVKNLYIIESLDSIELAYLIQKICEEMKRYVNVYIQIKTSTETTKTGINIEESKKLVKYVLDHCPRLNFLGFMTIADNDKNKCSECFSKLVDLRARTLNWMTEQAYSTARCDLSMGMSDDFEIAITHKTNEIRIGSAIFGLRSK</sequence>
<proteinExistence type="inferred from homology"/>
<dbReference type="OrthoDB" id="10264196at2759"/>
<keyword evidence="7" id="KW-1185">Reference proteome</keyword>
<dbReference type="PANTHER" id="PTHR10146">
    <property type="entry name" value="PROLINE SYNTHETASE CO-TRANSCRIBED BACTERIAL HOMOLOG PROTEIN"/>
    <property type="match status" value="1"/>
</dbReference>
<evidence type="ECO:0000259" key="5">
    <source>
        <dbReference type="Pfam" id="PF01168"/>
    </source>
</evidence>
<dbReference type="InterPro" id="IPR011078">
    <property type="entry name" value="PyrdxlP_homeostasis"/>
</dbReference>
<evidence type="ECO:0000256" key="1">
    <source>
        <dbReference type="ARBA" id="ARBA00022898"/>
    </source>
</evidence>
<accession>B6AA19</accession>
<name>B6AA19_CRYMR</name>
<organism evidence="6 7">
    <name type="scientific">Cryptosporidium muris (strain RN66)</name>
    <dbReference type="NCBI Taxonomy" id="441375"/>
    <lineage>
        <taxon>Eukaryota</taxon>
        <taxon>Sar</taxon>
        <taxon>Alveolata</taxon>
        <taxon>Apicomplexa</taxon>
        <taxon>Conoidasida</taxon>
        <taxon>Coccidia</taxon>
        <taxon>Eucoccidiorida</taxon>
        <taxon>Eimeriorina</taxon>
        <taxon>Cryptosporidiidae</taxon>
        <taxon>Cryptosporidium</taxon>
    </lineage>
</organism>
<dbReference type="RefSeq" id="XP_002139409.1">
    <property type="nucleotide sequence ID" value="XM_002139373.1"/>
</dbReference>
<evidence type="ECO:0000313" key="7">
    <source>
        <dbReference type="Proteomes" id="UP000001460"/>
    </source>
</evidence>
<evidence type="ECO:0000256" key="3">
    <source>
        <dbReference type="PIRSR" id="PIRSR004848-1"/>
    </source>
</evidence>
<gene>
    <name evidence="6" type="ORF">CMU_041300</name>
</gene>
<dbReference type="eggNOG" id="KOG3157">
    <property type="taxonomic scope" value="Eukaryota"/>
</dbReference>
<dbReference type="AlphaFoldDB" id="B6AA19"/>
<dbReference type="GO" id="GO:0030170">
    <property type="term" value="F:pyridoxal phosphate binding"/>
    <property type="evidence" value="ECO:0007669"/>
    <property type="project" value="UniProtKB-UniRule"/>
</dbReference>
<comment type="function">
    <text evidence="2">Pyridoxal 5'-phosphate (PLP)-binding protein, which may be involved in intracellular homeostatic regulation of pyridoxal 5'-phosphate (PLP), the active form of vitamin B6.</text>
</comment>
<dbReference type="GeneID" id="6994600"/>
<feature type="modified residue" description="N6-(pyridoxal phosphate)lysine" evidence="2 3">
    <location>
        <position position="45"/>
    </location>
</feature>
<dbReference type="Gene3D" id="3.20.20.10">
    <property type="entry name" value="Alanine racemase"/>
    <property type="match status" value="1"/>
</dbReference>
<dbReference type="FunFam" id="3.20.20.10:FF:000018">
    <property type="entry name" value="Pyridoxal phosphate homeostasis protein"/>
    <property type="match status" value="1"/>
</dbReference>
<dbReference type="NCBIfam" id="TIGR00044">
    <property type="entry name" value="YggS family pyridoxal phosphate-dependent enzyme"/>
    <property type="match status" value="1"/>
</dbReference>
<comment type="cofactor">
    <cofactor evidence="3">
        <name>pyridoxal 5'-phosphate</name>
        <dbReference type="ChEBI" id="CHEBI:597326"/>
    </cofactor>
</comment>
<dbReference type="VEuPathDB" id="CryptoDB:CMU_041300"/>
<dbReference type="SUPFAM" id="SSF51419">
    <property type="entry name" value="PLP-binding barrel"/>
    <property type="match status" value="1"/>
</dbReference>
<dbReference type="STRING" id="441375.B6AA19"/>
<dbReference type="PROSITE" id="PS01211">
    <property type="entry name" value="UPF0001"/>
    <property type="match status" value="1"/>
</dbReference>
<dbReference type="Pfam" id="PF01168">
    <property type="entry name" value="Ala_racemase_N"/>
    <property type="match status" value="1"/>
</dbReference>
<dbReference type="InterPro" id="IPR029066">
    <property type="entry name" value="PLP-binding_barrel"/>
</dbReference>
<evidence type="ECO:0000256" key="2">
    <source>
        <dbReference type="HAMAP-Rule" id="MF_03225"/>
    </source>
</evidence>
<dbReference type="PANTHER" id="PTHR10146:SF14">
    <property type="entry name" value="PYRIDOXAL PHOSPHATE HOMEOSTASIS PROTEIN"/>
    <property type="match status" value="1"/>
</dbReference>
<dbReference type="Proteomes" id="UP000001460">
    <property type="component" value="Unassembled WGS sequence"/>
</dbReference>
<dbReference type="HAMAP" id="MF_02087">
    <property type="entry name" value="PLP_homeostasis"/>
    <property type="match status" value="1"/>
</dbReference>
<dbReference type="OMA" id="PLEWHMI"/>
<reference evidence="6" key="1">
    <citation type="submission" date="2008-06" db="EMBL/GenBank/DDBJ databases">
        <authorList>
            <person name="Lorenzi H."/>
            <person name="Inman J."/>
            <person name="Miller J."/>
            <person name="Schobel S."/>
            <person name="Amedeo P."/>
            <person name="Caler E.V."/>
            <person name="da Silva J."/>
        </authorList>
    </citation>
    <scope>NUCLEOTIDE SEQUENCE [LARGE SCALE GENOMIC DNA]</scope>
    <source>
        <strain evidence="6">RN66</strain>
    </source>
</reference>
<evidence type="ECO:0000313" key="6">
    <source>
        <dbReference type="EMBL" id="EEA05060.1"/>
    </source>
</evidence>
<dbReference type="InterPro" id="IPR001608">
    <property type="entry name" value="Ala_racemase_N"/>
</dbReference>